<proteinExistence type="predicted"/>
<dbReference type="OrthoDB" id="793431at2"/>
<dbReference type="KEGG" id="muc:MuYL_1250"/>
<dbReference type="EMBL" id="CP022743">
    <property type="protein sequence ID" value="ASU33148.1"/>
    <property type="molecule type" value="Genomic_DNA"/>
</dbReference>
<gene>
    <name evidence="1" type="ORF">MuYL_1250</name>
</gene>
<protein>
    <submittedName>
        <fullName evidence="1">Uncharacterized protein</fullName>
    </submittedName>
</protein>
<evidence type="ECO:0000313" key="2">
    <source>
        <dbReference type="Proteomes" id="UP000215002"/>
    </source>
</evidence>
<accession>A0A223NU34</accession>
<name>A0A223NU34_9SPHI</name>
<reference evidence="1 2" key="1">
    <citation type="submission" date="2017-08" db="EMBL/GenBank/DDBJ databases">
        <title>Complete genome sequence of Mucilaginibacter sp. strain BJC16-A31.</title>
        <authorList>
            <consortium name="Henan University of Science and Technology"/>
            <person name="You X."/>
        </authorList>
    </citation>
    <scope>NUCLEOTIDE SEQUENCE [LARGE SCALE GENOMIC DNA]</scope>
    <source>
        <strain evidence="1 2">BJC16-A31</strain>
    </source>
</reference>
<dbReference type="Proteomes" id="UP000215002">
    <property type="component" value="Chromosome"/>
</dbReference>
<dbReference type="AlphaFoldDB" id="A0A223NU34"/>
<organism evidence="1 2">
    <name type="scientific">Mucilaginibacter xinganensis</name>
    <dbReference type="NCBI Taxonomy" id="1234841"/>
    <lineage>
        <taxon>Bacteria</taxon>
        <taxon>Pseudomonadati</taxon>
        <taxon>Bacteroidota</taxon>
        <taxon>Sphingobacteriia</taxon>
        <taxon>Sphingobacteriales</taxon>
        <taxon>Sphingobacteriaceae</taxon>
        <taxon>Mucilaginibacter</taxon>
    </lineage>
</organism>
<sequence>MIQKTLKTTTGKLKVQIPDKLDEITLGQLIALQQSPDLNDLEAISILSAIPVKELQNVQSPADFALLGGGMLSLSHQIEHLYNSDAIPKRVTFTTGKTVNITGNLAVEPVGAFMAAREIISDEISVHVARYGDEGWQQTFKPSLNACCQVLAHYFYCKATGKPYNEYEAEEFTSEIKQLRVTEALPIAKHFFTYYPGSSRMKTGSFRRLLQHLSAALVSKRSKSLNTSTL</sequence>
<dbReference type="RefSeq" id="WP_094569646.1">
    <property type="nucleotide sequence ID" value="NZ_CP022743.1"/>
</dbReference>
<evidence type="ECO:0000313" key="1">
    <source>
        <dbReference type="EMBL" id="ASU33148.1"/>
    </source>
</evidence>
<keyword evidence="2" id="KW-1185">Reference proteome</keyword>